<dbReference type="PANTHER" id="PTHR21666:SF288">
    <property type="entry name" value="CELL DIVISION PROTEIN YTFB"/>
    <property type="match status" value="1"/>
</dbReference>
<sequence>MEFPEEFQEQAESLFLRRRFALLRAVSLFGFLMVALSLFFYVRQRKKSSLNAFLSESIVTAAPLPLPEINDKKVESIPPVWRLQQLAGPRIQIIKGTVKKKTLFASLRGVGVSKREAYRVLYPLSKVPSFQKHLKKSHDSFTVAKVHATGRVLGLEYEASPQRIWQVRERENGTLEARKLALRVEYLHTTKAVLVRTGLYESFKEAGFGQELSEKLQTALRGYLDLSMTQSRGFLRFVISEERIEGVFTGYRNVEAVEYLSPQGDKSVRIYRLGGADSNMEGDRRYSFYDAKGKQIIYTGWSAPLPTGRVSSSFSPRRKHPIHRVVIPHTGVDYAAPMGTPVRAAAAGVVRTIGKGGPCGNMVQIEHPRGITSAYCHLSAFAPRLREGQQVKAGEVIGNVGHTGSATGDHLHFAIKRGSTFINPLSLGFNRIRMLPPGRGAEFEKKRTEADALLDATPLPPAV</sequence>
<dbReference type="Pfam" id="PF01551">
    <property type="entry name" value="Peptidase_M23"/>
    <property type="match status" value="1"/>
</dbReference>
<dbReference type="AlphaFoldDB" id="A0A1L6MXQ1"/>
<dbReference type="GO" id="GO:0006508">
    <property type="term" value="P:proteolysis"/>
    <property type="evidence" value="ECO:0007669"/>
    <property type="project" value="UniProtKB-KW"/>
</dbReference>
<accession>A0A1L6MXQ1</accession>
<evidence type="ECO:0000256" key="5">
    <source>
        <dbReference type="ARBA" id="ARBA00022833"/>
    </source>
</evidence>
<dbReference type="InterPro" id="IPR016047">
    <property type="entry name" value="M23ase_b-sheet_dom"/>
</dbReference>
<dbReference type="CDD" id="cd12797">
    <property type="entry name" value="M23_peptidase"/>
    <property type="match status" value="1"/>
</dbReference>
<dbReference type="PANTHER" id="PTHR21666">
    <property type="entry name" value="PEPTIDASE-RELATED"/>
    <property type="match status" value="1"/>
</dbReference>
<comment type="cofactor">
    <cofactor evidence="1">
        <name>Zn(2+)</name>
        <dbReference type="ChEBI" id="CHEBI:29105"/>
    </cofactor>
</comment>
<dbReference type="GO" id="GO:0004222">
    <property type="term" value="F:metalloendopeptidase activity"/>
    <property type="evidence" value="ECO:0007669"/>
    <property type="project" value="TreeGrafter"/>
</dbReference>
<dbReference type="InterPro" id="IPR050570">
    <property type="entry name" value="Cell_wall_metabolism_enzyme"/>
</dbReference>
<feature type="domain" description="M23ase beta-sheet core" evidence="8">
    <location>
        <begin position="328"/>
        <end position="424"/>
    </location>
</feature>
<keyword evidence="6" id="KW-0482">Metalloprotease</keyword>
<dbReference type="Proteomes" id="UP000185544">
    <property type="component" value="Chromosome"/>
</dbReference>
<dbReference type="OrthoDB" id="9815245at2"/>
<keyword evidence="2" id="KW-0645">Protease</keyword>
<keyword evidence="3" id="KW-0479">Metal-binding</keyword>
<keyword evidence="7" id="KW-0812">Transmembrane</keyword>
<evidence type="ECO:0000256" key="2">
    <source>
        <dbReference type="ARBA" id="ARBA00022670"/>
    </source>
</evidence>
<dbReference type="GO" id="GO:0046872">
    <property type="term" value="F:metal ion binding"/>
    <property type="evidence" value="ECO:0007669"/>
    <property type="project" value="UniProtKB-KW"/>
</dbReference>
<dbReference type="InterPro" id="IPR011055">
    <property type="entry name" value="Dup_hybrid_motif"/>
</dbReference>
<dbReference type="EMBL" id="CP016908">
    <property type="protein sequence ID" value="APS00262.1"/>
    <property type="molecule type" value="Genomic_DNA"/>
</dbReference>
<gene>
    <name evidence="9" type="ORF">BCY86_05860</name>
</gene>
<protein>
    <recommendedName>
        <fullName evidence="8">M23ase beta-sheet core domain-containing protein</fullName>
    </recommendedName>
</protein>
<organism evidence="9 10">
    <name type="scientific">Pajaroellobacter abortibovis</name>
    <dbReference type="NCBI Taxonomy" id="1882918"/>
    <lineage>
        <taxon>Bacteria</taxon>
        <taxon>Pseudomonadati</taxon>
        <taxon>Myxococcota</taxon>
        <taxon>Polyangia</taxon>
        <taxon>Polyangiales</taxon>
        <taxon>Polyangiaceae</taxon>
    </lineage>
</organism>
<dbReference type="SUPFAM" id="SSF51261">
    <property type="entry name" value="Duplicated hybrid motif"/>
    <property type="match status" value="1"/>
</dbReference>
<keyword evidence="5" id="KW-0862">Zinc</keyword>
<name>A0A1L6MXQ1_9BACT</name>
<proteinExistence type="predicted"/>
<dbReference type="KEGG" id="pabo:BCY86_05860"/>
<reference evidence="9 10" key="1">
    <citation type="submission" date="2016-08" db="EMBL/GenBank/DDBJ databases">
        <title>Identification and validation of antigenic proteins from Pajaroellobacter abortibovis using de-novo genome sequence assembly and reverse vaccinology.</title>
        <authorList>
            <person name="Welly B.T."/>
            <person name="Miller M.R."/>
            <person name="Stott J.L."/>
            <person name="Blanchard M.T."/>
            <person name="Islas-Trejo A.D."/>
            <person name="O'Rourke S.M."/>
            <person name="Young A.E."/>
            <person name="Medrano J.F."/>
            <person name="Van Eenennaam A.L."/>
        </authorList>
    </citation>
    <scope>NUCLEOTIDE SEQUENCE [LARGE SCALE GENOMIC DNA]</scope>
    <source>
        <strain evidence="9 10">BTF92-0548A/99-0131</strain>
    </source>
</reference>
<evidence type="ECO:0000256" key="1">
    <source>
        <dbReference type="ARBA" id="ARBA00001947"/>
    </source>
</evidence>
<keyword evidence="7" id="KW-1133">Transmembrane helix</keyword>
<evidence type="ECO:0000256" key="6">
    <source>
        <dbReference type="ARBA" id="ARBA00023049"/>
    </source>
</evidence>
<evidence type="ECO:0000256" key="7">
    <source>
        <dbReference type="SAM" id="Phobius"/>
    </source>
</evidence>
<keyword evidence="4" id="KW-0378">Hydrolase</keyword>
<evidence type="ECO:0000256" key="3">
    <source>
        <dbReference type="ARBA" id="ARBA00022723"/>
    </source>
</evidence>
<dbReference type="RefSeq" id="WP_075276926.1">
    <property type="nucleotide sequence ID" value="NZ_CP016908.1"/>
</dbReference>
<dbReference type="STRING" id="1882918.BCY86_05860"/>
<keyword evidence="10" id="KW-1185">Reference proteome</keyword>
<evidence type="ECO:0000259" key="8">
    <source>
        <dbReference type="Pfam" id="PF01551"/>
    </source>
</evidence>
<evidence type="ECO:0000256" key="4">
    <source>
        <dbReference type="ARBA" id="ARBA00022801"/>
    </source>
</evidence>
<keyword evidence="7" id="KW-0472">Membrane</keyword>
<dbReference type="Gene3D" id="3.10.450.350">
    <property type="match status" value="1"/>
</dbReference>
<feature type="transmembrane region" description="Helical" evidence="7">
    <location>
        <begin position="21"/>
        <end position="42"/>
    </location>
</feature>
<evidence type="ECO:0000313" key="10">
    <source>
        <dbReference type="Proteomes" id="UP000185544"/>
    </source>
</evidence>
<evidence type="ECO:0000313" key="9">
    <source>
        <dbReference type="EMBL" id="APS00262.1"/>
    </source>
</evidence>
<dbReference type="Gene3D" id="2.70.70.10">
    <property type="entry name" value="Glucose Permease (Domain IIA)"/>
    <property type="match status" value="1"/>
</dbReference>